<keyword evidence="5 9" id="KW-1133">Transmembrane helix</keyword>
<keyword evidence="3 7" id="KW-0812">Transmembrane</keyword>
<dbReference type="AlphaFoldDB" id="A0A0D2I7I8"/>
<comment type="subcellular location">
    <subcellularLocation>
        <location evidence="1">Endomembrane system</location>
        <topology evidence="1">Multi-pass membrane protein</topology>
    </subcellularLocation>
</comment>
<reference evidence="10 11" key="1">
    <citation type="submission" date="2015-01" db="EMBL/GenBank/DDBJ databases">
        <title>The Genome Sequence of Rhinocladiella mackenzie CBS 650.93.</title>
        <authorList>
            <consortium name="The Broad Institute Genomics Platform"/>
            <person name="Cuomo C."/>
            <person name="de Hoog S."/>
            <person name="Gorbushina A."/>
            <person name="Stielow B."/>
            <person name="Teixiera M."/>
            <person name="Abouelleil A."/>
            <person name="Chapman S.B."/>
            <person name="Priest M."/>
            <person name="Young S.K."/>
            <person name="Wortman J."/>
            <person name="Nusbaum C."/>
            <person name="Birren B."/>
        </authorList>
    </citation>
    <scope>NUCLEOTIDE SEQUENCE [LARGE SCALE GENOMIC DNA]</scope>
    <source>
        <strain evidence="10 11">CBS 650.93</strain>
    </source>
</reference>
<dbReference type="Pfam" id="PF00230">
    <property type="entry name" value="MIP"/>
    <property type="match status" value="1"/>
</dbReference>
<dbReference type="EMBL" id="KN847481">
    <property type="protein sequence ID" value="KIX01814.1"/>
    <property type="molecule type" value="Genomic_DNA"/>
</dbReference>
<feature type="region of interest" description="Disordered" evidence="8">
    <location>
        <begin position="368"/>
        <end position="398"/>
    </location>
</feature>
<gene>
    <name evidence="10" type="ORF">Z518_09541</name>
</gene>
<dbReference type="Gene3D" id="1.20.1080.10">
    <property type="entry name" value="Glycerol uptake facilitator protein"/>
    <property type="match status" value="1"/>
</dbReference>
<evidence type="ECO:0000256" key="3">
    <source>
        <dbReference type="ARBA" id="ARBA00022692"/>
    </source>
</evidence>
<dbReference type="GO" id="GO:0016020">
    <property type="term" value="C:membrane"/>
    <property type="evidence" value="ECO:0007669"/>
    <property type="project" value="InterPro"/>
</dbReference>
<feature type="transmembrane region" description="Helical" evidence="9">
    <location>
        <begin position="295"/>
        <end position="314"/>
    </location>
</feature>
<dbReference type="GO" id="GO:0019755">
    <property type="term" value="P:one-carbon compound transport"/>
    <property type="evidence" value="ECO:0007669"/>
    <property type="project" value="UniProtKB-ARBA"/>
</dbReference>
<evidence type="ECO:0000313" key="11">
    <source>
        <dbReference type="Proteomes" id="UP000053617"/>
    </source>
</evidence>
<dbReference type="InterPro" id="IPR023271">
    <property type="entry name" value="Aquaporin-like"/>
</dbReference>
<dbReference type="Proteomes" id="UP000053617">
    <property type="component" value="Unassembled WGS sequence"/>
</dbReference>
<dbReference type="PANTHER" id="PTHR45665:SF9">
    <property type="entry name" value="AQUAPORIN-8"/>
    <property type="match status" value="1"/>
</dbReference>
<dbReference type="OrthoDB" id="3222at2759"/>
<dbReference type="GO" id="GO:0012505">
    <property type="term" value="C:endomembrane system"/>
    <property type="evidence" value="ECO:0007669"/>
    <property type="project" value="UniProtKB-SubCell"/>
</dbReference>
<dbReference type="STRING" id="1442369.A0A0D2I7I8"/>
<evidence type="ECO:0000256" key="2">
    <source>
        <dbReference type="ARBA" id="ARBA00022448"/>
    </source>
</evidence>
<feature type="transmembrane region" description="Helical" evidence="9">
    <location>
        <begin position="165"/>
        <end position="189"/>
    </location>
</feature>
<dbReference type="VEuPathDB" id="FungiDB:Z518_09541"/>
<name>A0A0D2I7I8_9EURO</name>
<evidence type="ECO:0000256" key="6">
    <source>
        <dbReference type="ARBA" id="ARBA00023136"/>
    </source>
</evidence>
<dbReference type="InterPro" id="IPR000425">
    <property type="entry name" value="MIP"/>
</dbReference>
<comment type="similarity">
    <text evidence="7">Belongs to the MIP/aquaporin (TC 1.A.8) family.</text>
</comment>
<keyword evidence="4" id="KW-0677">Repeat</keyword>
<evidence type="ECO:0000256" key="5">
    <source>
        <dbReference type="ARBA" id="ARBA00022989"/>
    </source>
</evidence>
<dbReference type="PRINTS" id="PR00783">
    <property type="entry name" value="MINTRINSICP"/>
</dbReference>
<dbReference type="InterPro" id="IPR034294">
    <property type="entry name" value="Aquaporin_transptr"/>
</dbReference>
<sequence>MPTTTIPVFKSPNEPLPSSPARPTLRPYTTAPDGVGSTQSAPGAGAAHSFIHSAVDSALPNSPFHRRRRRESVIAPFAGRLGGNQTFVLDRSNPANAELLQKVPDAAPNLNLKEAFDPRAFRDVDLYKAAAIEFVGTLLLVYAAAWNSLSPNIPPPRPSPTSGVFSAVTFLGPLVGACINSILMSLLIYSFGAISGGHMNPLITLGTFFAGLTSLPRLVLYVAAQTAGGALAGLLLRASAGTRDFKVGGCFLFEDMGVSVLSAFTVELVGDVLLLVLAFGVGLDPRQREIFGPALGPILVGLAAGATALCMSFSRPGFGGPGMNPARCFGVFVGSRFPGWHWVHWVGPLAASMFHGIVYFLVPPVSPKDKGAPGGEKEGLSLSTAEAEQEKTADRECV</sequence>
<dbReference type="GO" id="GO:0015250">
    <property type="term" value="F:water channel activity"/>
    <property type="evidence" value="ECO:0007669"/>
    <property type="project" value="TreeGrafter"/>
</dbReference>
<proteinExistence type="inferred from homology"/>
<protein>
    <recommendedName>
        <fullName evidence="12">Aquaporin</fullName>
    </recommendedName>
</protein>
<evidence type="ECO:0008006" key="12">
    <source>
        <dbReference type="Google" id="ProtNLM"/>
    </source>
</evidence>
<evidence type="ECO:0000256" key="8">
    <source>
        <dbReference type="SAM" id="MobiDB-lite"/>
    </source>
</evidence>
<keyword evidence="6 9" id="KW-0472">Membrane</keyword>
<organism evidence="10 11">
    <name type="scientific">Rhinocladiella mackenziei CBS 650.93</name>
    <dbReference type="NCBI Taxonomy" id="1442369"/>
    <lineage>
        <taxon>Eukaryota</taxon>
        <taxon>Fungi</taxon>
        <taxon>Dikarya</taxon>
        <taxon>Ascomycota</taxon>
        <taxon>Pezizomycotina</taxon>
        <taxon>Eurotiomycetes</taxon>
        <taxon>Chaetothyriomycetidae</taxon>
        <taxon>Chaetothyriales</taxon>
        <taxon>Herpotrichiellaceae</taxon>
        <taxon>Rhinocladiella</taxon>
    </lineage>
</organism>
<dbReference type="RefSeq" id="XP_013268950.1">
    <property type="nucleotide sequence ID" value="XM_013413496.1"/>
</dbReference>
<dbReference type="SUPFAM" id="SSF81338">
    <property type="entry name" value="Aquaporin-like"/>
    <property type="match status" value="1"/>
</dbReference>
<dbReference type="GO" id="GO:0005737">
    <property type="term" value="C:cytoplasm"/>
    <property type="evidence" value="ECO:0007669"/>
    <property type="project" value="UniProtKB-ARBA"/>
</dbReference>
<evidence type="ECO:0000256" key="4">
    <source>
        <dbReference type="ARBA" id="ARBA00022737"/>
    </source>
</evidence>
<dbReference type="HOGENOM" id="CLU_020019_5_0_1"/>
<feature type="transmembrane region" description="Helical" evidence="9">
    <location>
        <begin position="126"/>
        <end position="145"/>
    </location>
</feature>
<feature type="transmembrane region" description="Helical" evidence="9">
    <location>
        <begin position="260"/>
        <end position="283"/>
    </location>
</feature>
<feature type="transmembrane region" description="Helical" evidence="9">
    <location>
        <begin position="342"/>
        <end position="362"/>
    </location>
</feature>
<keyword evidence="11" id="KW-1185">Reference proteome</keyword>
<feature type="compositionally biased region" description="Basic and acidic residues" evidence="8">
    <location>
        <begin position="388"/>
        <end position="398"/>
    </location>
</feature>
<dbReference type="GeneID" id="25297612"/>
<feature type="compositionally biased region" description="Basic and acidic residues" evidence="8">
    <location>
        <begin position="368"/>
        <end position="379"/>
    </location>
</feature>
<evidence type="ECO:0000256" key="7">
    <source>
        <dbReference type="RuleBase" id="RU000477"/>
    </source>
</evidence>
<feature type="region of interest" description="Disordered" evidence="8">
    <location>
        <begin position="1"/>
        <end position="46"/>
    </location>
</feature>
<keyword evidence="2 7" id="KW-0813">Transport</keyword>
<evidence type="ECO:0000256" key="9">
    <source>
        <dbReference type="SAM" id="Phobius"/>
    </source>
</evidence>
<dbReference type="PANTHER" id="PTHR45665">
    <property type="entry name" value="AQUAPORIN-8"/>
    <property type="match status" value="1"/>
</dbReference>
<evidence type="ECO:0000313" key="10">
    <source>
        <dbReference type="EMBL" id="KIX01814.1"/>
    </source>
</evidence>
<accession>A0A0D2I7I8</accession>
<evidence type="ECO:0000256" key="1">
    <source>
        <dbReference type="ARBA" id="ARBA00004127"/>
    </source>
</evidence>